<dbReference type="Pfam" id="PF00881">
    <property type="entry name" value="Nitroreductase"/>
    <property type="match status" value="1"/>
</dbReference>
<name>A0A9W7FKN9_9STRA</name>
<dbReference type="OrthoDB" id="26525at2759"/>
<organism evidence="2 3">
    <name type="scientific">Triparma laevis f. longispina</name>
    <dbReference type="NCBI Taxonomy" id="1714387"/>
    <lineage>
        <taxon>Eukaryota</taxon>
        <taxon>Sar</taxon>
        <taxon>Stramenopiles</taxon>
        <taxon>Ochrophyta</taxon>
        <taxon>Bolidophyceae</taxon>
        <taxon>Parmales</taxon>
        <taxon>Triparmaceae</taxon>
        <taxon>Triparma</taxon>
    </lineage>
</organism>
<gene>
    <name evidence="2" type="ORF">TrLO_g12112</name>
</gene>
<dbReference type="InterPro" id="IPR000415">
    <property type="entry name" value="Nitroreductase-like"/>
</dbReference>
<keyword evidence="3" id="KW-1185">Reference proteome</keyword>
<evidence type="ECO:0000313" key="2">
    <source>
        <dbReference type="EMBL" id="GMI13763.1"/>
    </source>
</evidence>
<feature type="domain" description="Nitroreductase" evidence="1">
    <location>
        <begin position="47"/>
        <end position="100"/>
    </location>
</feature>
<sequence>MIRFRVAATSNPNTPHLPPQKTMLLKILFISVVSAACVNSLAFNPATARRSVARFTDAPVASAVVDAALEAAILAPNHFLSEPWRFYIPGEKTMKALNELNPEKTKMFEKVPNWLIVTLKSEQELHSKLWLEDLSAVSCATQNFMTSLAIDGVGSKWMTGALGSPPAAILETVKAGEGEELVAAVWFGMPEKGLEGTKAPPRKLGVEGCLTRLD</sequence>
<dbReference type="GO" id="GO:0016491">
    <property type="term" value="F:oxidoreductase activity"/>
    <property type="evidence" value="ECO:0007669"/>
    <property type="project" value="InterPro"/>
</dbReference>
<dbReference type="InterPro" id="IPR052530">
    <property type="entry name" value="NAD(P)H_nitroreductase"/>
</dbReference>
<reference evidence="3" key="1">
    <citation type="journal article" date="2023" name="Commun. Biol.">
        <title>Genome analysis of Parmales, the sister group of diatoms, reveals the evolutionary specialization of diatoms from phago-mixotrophs to photoautotrophs.</title>
        <authorList>
            <person name="Ban H."/>
            <person name="Sato S."/>
            <person name="Yoshikawa S."/>
            <person name="Yamada K."/>
            <person name="Nakamura Y."/>
            <person name="Ichinomiya M."/>
            <person name="Sato N."/>
            <person name="Blanc-Mathieu R."/>
            <person name="Endo H."/>
            <person name="Kuwata A."/>
            <person name="Ogata H."/>
        </authorList>
    </citation>
    <scope>NUCLEOTIDE SEQUENCE [LARGE SCALE GENOMIC DNA]</scope>
    <source>
        <strain evidence="3">NIES 3700</strain>
    </source>
</reference>
<evidence type="ECO:0000313" key="3">
    <source>
        <dbReference type="Proteomes" id="UP001165122"/>
    </source>
</evidence>
<dbReference type="PANTHER" id="PTHR43821:SF1">
    <property type="entry name" value="NAD(P)H NITROREDUCTASE YDJA-RELATED"/>
    <property type="match status" value="1"/>
</dbReference>
<dbReference type="Gene3D" id="3.40.109.10">
    <property type="entry name" value="NADH Oxidase"/>
    <property type="match status" value="1"/>
</dbReference>
<dbReference type="PANTHER" id="PTHR43821">
    <property type="entry name" value="NAD(P)H NITROREDUCTASE YDJA-RELATED"/>
    <property type="match status" value="1"/>
</dbReference>
<dbReference type="Proteomes" id="UP001165122">
    <property type="component" value="Unassembled WGS sequence"/>
</dbReference>
<dbReference type="AlphaFoldDB" id="A0A9W7FKN9"/>
<protein>
    <recommendedName>
        <fullName evidence="1">Nitroreductase domain-containing protein</fullName>
    </recommendedName>
</protein>
<dbReference type="InterPro" id="IPR029479">
    <property type="entry name" value="Nitroreductase"/>
</dbReference>
<dbReference type="SUPFAM" id="SSF55469">
    <property type="entry name" value="FMN-dependent nitroreductase-like"/>
    <property type="match status" value="1"/>
</dbReference>
<comment type="caution">
    <text evidence="2">The sequence shown here is derived from an EMBL/GenBank/DDBJ whole genome shotgun (WGS) entry which is preliminary data.</text>
</comment>
<proteinExistence type="predicted"/>
<accession>A0A9W7FKN9</accession>
<dbReference type="EMBL" id="BRXW01000199">
    <property type="protein sequence ID" value="GMI13763.1"/>
    <property type="molecule type" value="Genomic_DNA"/>
</dbReference>
<evidence type="ECO:0000259" key="1">
    <source>
        <dbReference type="Pfam" id="PF00881"/>
    </source>
</evidence>